<dbReference type="Gene3D" id="3.10.10.10">
    <property type="entry name" value="HIV Type 1 Reverse Transcriptase, subunit A, domain 1"/>
    <property type="match status" value="2"/>
</dbReference>
<dbReference type="InterPro" id="IPR001878">
    <property type="entry name" value="Znf_CCHC"/>
</dbReference>
<reference evidence="12" key="2">
    <citation type="submission" date="2022-01" db="EMBL/GenBank/DDBJ databases">
        <authorList>
            <person name="Yamashiro T."/>
            <person name="Shiraishi A."/>
            <person name="Satake H."/>
            <person name="Nakayama K."/>
        </authorList>
    </citation>
    <scope>NUCLEOTIDE SEQUENCE</scope>
</reference>
<evidence type="ECO:0000313" key="13">
    <source>
        <dbReference type="Proteomes" id="UP001151760"/>
    </source>
</evidence>
<evidence type="ECO:0000256" key="9">
    <source>
        <dbReference type="SAM" id="MobiDB-lite"/>
    </source>
</evidence>
<keyword evidence="7 12" id="KW-0695">RNA-directed DNA polymerase</keyword>
<gene>
    <name evidence="12" type="ORF">Tco_1044199</name>
</gene>
<evidence type="ECO:0000259" key="10">
    <source>
        <dbReference type="PROSITE" id="PS50158"/>
    </source>
</evidence>
<dbReference type="InterPro" id="IPR012337">
    <property type="entry name" value="RNaseH-like_sf"/>
</dbReference>
<feature type="region of interest" description="Disordered" evidence="9">
    <location>
        <begin position="593"/>
        <end position="643"/>
    </location>
</feature>
<dbReference type="SMART" id="SM00343">
    <property type="entry name" value="ZnF_C2HC"/>
    <property type="match status" value="2"/>
</dbReference>
<dbReference type="InterPro" id="IPR036875">
    <property type="entry name" value="Znf_CCHC_sf"/>
</dbReference>
<evidence type="ECO:0000259" key="11">
    <source>
        <dbReference type="PROSITE" id="PS50994"/>
    </source>
</evidence>
<feature type="compositionally biased region" description="Low complexity" evidence="9">
    <location>
        <begin position="621"/>
        <end position="631"/>
    </location>
</feature>
<dbReference type="InterPro" id="IPR043128">
    <property type="entry name" value="Rev_trsase/Diguanyl_cyclase"/>
</dbReference>
<dbReference type="SUPFAM" id="SSF57756">
    <property type="entry name" value="Retrovirus zinc finger-like domains"/>
    <property type="match status" value="1"/>
</dbReference>
<keyword evidence="8" id="KW-0863">Zinc-finger</keyword>
<dbReference type="InterPro" id="IPR005162">
    <property type="entry name" value="Retrotrans_gag_dom"/>
</dbReference>
<keyword evidence="8" id="KW-0862">Zinc</keyword>
<dbReference type="CDD" id="cd09274">
    <property type="entry name" value="RNase_HI_RT_Ty3"/>
    <property type="match status" value="1"/>
</dbReference>
<protein>
    <recommendedName>
        <fullName evidence="1">RNA-directed DNA polymerase</fullName>
        <ecNumber evidence="1">2.7.7.49</ecNumber>
    </recommendedName>
</protein>
<dbReference type="InterPro" id="IPR036397">
    <property type="entry name" value="RNaseH_sf"/>
</dbReference>
<dbReference type="Pfam" id="PF00098">
    <property type="entry name" value="zf-CCHC"/>
    <property type="match status" value="1"/>
</dbReference>
<keyword evidence="13" id="KW-1185">Reference proteome</keyword>
<dbReference type="PANTHER" id="PTHR37984">
    <property type="entry name" value="PROTEIN CBG26694"/>
    <property type="match status" value="1"/>
</dbReference>
<dbReference type="CDD" id="cd01647">
    <property type="entry name" value="RT_LTR"/>
    <property type="match status" value="1"/>
</dbReference>
<dbReference type="Pfam" id="PF03732">
    <property type="entry name" value="Retrotrans_gag"/>
    <property type="match status" value="1"/>
</dbReference>
<dbReference type="InterPro" id="IPR041588">
    <property type="entry name" value="Integrase_H2C2"/>
</dbReference>
<dbReference type="InterPro" id="IPR000477">
    <property type="entry name" value="RT_dom"/>
</dbReference>
<evidence type="ECO:0000256" key="1">
    <source>
        <dbReference type="ARBA" id="ARBA00012493"/>
    </source>
</evidence>
<evidence type="ECO:0000256" key="3">
    <source>
        <dbReference type="ARBA" id="ARBA00022695"/>
    </source>
</evidence>
<evidence type="ECO:0000256" key="8">
    <source>
        <dbReference type="PROSITE-ProRule" id="PRU00047"/>
    </source>
</evidence>
<dbReference type="EC" id="2.7.7.49" evidence="1"/>
<dbReference type="PROSITE" id="PS50158">
    <property type="entry name" value="ZF_CCHC"/>
    <property type="match status" value="2"/>
</dbReference>
<evidence type="ECO:0000256" key="5">
    <source>
        <dbReference type="ARBA" id="ARBA00022759"/>
    </source>
</evidence>
<dbReference type="PROSITE" id="PS50994">
    <property type="entry name" value="INTEGRASE"/>
    <property type="match status" value="1"/>
</dbReference>
<proteinExistence type="predicted"/>
<dbReference type="Gene3D" id="2.40.70.10">
    <property type="entry name" value="Acid Proteases"/>
    <property type="match status" value="1"/>
</dbReference>
<sequence length="1613" mass="184740">MTRMYLLGIKYSRLNSVSNIVSSASTHVSTGRRVSILSLLMQKLVLEICIRLSRIGYNVDGDLQKDGCHQQENNLVPPAPKTAKQLTAKRNIYMAKLPPPNHVADLPKTSGRATLPTTEPDHLNEFALYQIPQLRGNMNGWILEDDKEEEEEEDLEMEEEWRKKIMMMMMLRSSTLIRRLIPSTYHYQIQIPESEDMAVAPTPDDHEQEAEADTVGTITRVPYSVRPFSGTVYVGSGPSRQVFAPGPTGRDVNTLHRQVKGLTQQMFDRANTEHSTLKRLSVMDKYLAEFDTDLRSEIKGQHALRRSVCTLEDQVRELVKGDREENKKLKMMLESTQGLLTLVMAPPSLGQRSFEVSWHLLPFRHYVKYHMWHLLLQWAHVDVLTLMIILPVLLNHYRKGNAPSRTWRSLSLIGWLQHCVRMLSARGNTNGAGGPGGNIGGNARGQGGAPPARECTYSSFMKCNPTSFHGNEGAVELCRWFEKTESVFSISECAERNKSWNDMKIMMREEFCPPEEIQRMEVELWNLRVKDSNISAYTQRFNELVLLCPEMVRAKRRKVKAITTWLLKNIKGETTSSRPVVLNESQARIERIAEGNKRKWESSQGGNNGNNRNNNRDNTRHNQQNNQRQGNARAMTTAPAEQGGYAGNKPLCNRCKKHHFGYCNVVCNNCGKAGHMARDCKGKAIATGANARPTMTCYDCGEKGHTRNYCPKKRDPRGSDKSFVNTSFSHLIDINPVRLDTSYEVELADGRVASTNTILRGCTLNLLNHLFKIDLMPIELGTFDVVIGMDWLVDQDAVIVCGKKVVHIPVKNKTLVVEGDRGTSRLKIISCIKTSKYIERGHQLFVAHVTEKEPKEKRLEDVPVIRDFPEVFPDDLPGLPPPRQVEFKIELVPGAAPVARAPYRLAPSELKELADQLQELSEKGFIRPSSSPWGAPVLFVKKKDGSFRMCSNVYSKIDLRSGYHQLRIREEDIPITAFRTRYGHYEFQVMLFGLTNAPAVFMDLMNRVYKPYLDKFVIVFIDDIIIYSKNKEENEKHLKIILELLKNEQLYAKFSKCDFWLESVQFLGHVINNKGVHVDPAKVEAIKNWSAPTTPKEVRQFLGLAGYYRRFIEGFSLISKPLTKLTEKNKKYEWGTEEDEAFQTLKQKLCSAPILALPEGTENFVVYCDASHKGYGAVLMQREKVIAYASRQLKKHEENYTTHDLELGAVVFALRLWRHYLYGTKCTVYTDHKSLQYILDQKELNMRQRRWIELLSDYDCEIRYHPGKANVVADALSRKDREPIRVRSLVMTVHTNLPERILNAQTDAMKEENVKAENLGRLIKPIFETRSDGIQCFEGRIWLPLFGGLRDLIMHESHKSKYSIHPGSDKMYQDLKKLYWWPNMKAEIATYVSKCLTCAKVKAEHQKPSSLLQQPEIPEWKWEKITMDFVSGLPRTPSGYDSIWVIVDRLTKSAHFLPMKKTNSIKKLAQLYLKEIKSLQEAMGTQLDMSTAYHLETDGQSERTIQTLEDMLRACVIDFGSSWDRHLPLVEFSYNNSYHASIKAAPFEALYGRKCRSPVCWSEVGDSQLTGPEMVRERQQNDCIQIKNRLITLPEAIRKVCDFRNANQWNFKW</sequence>
<keyword evidence="2" id="KW-0808">Transferase</keyword>
<evidence type="ECO:0000256" key="7">
    <source>
        <dbReference type="ARBA" id="ARBA00022918"/>
    </source>
</evidence>
<evidence type="ECO:0000256" key="2">
    <source>
        <dbReference type="ARBA" id="ARBA00022679"/>
    </source>
</evidence>
<dbReference type="InterPro" id="IPR043502">
    <property type="entry name" value="DNA/RNA_pol_sf"/>
</dbReference>
<dbReference type="InterPro" id="IPR021109">
    <property type="entry name" value="Peptidase_aspartic_dom_sf"/>
</dbReference>
<evidence type="ECO:0000256" key="6">
    <source>
        <dbReference type="ARBA" id="ARBA00022801"/>
    </source>
</evidence>
<dbReference type="SUPFAM" id="SSF56672">
    <property type="entry name" value="DNA/RNA polymerases"/>
    <property type="match status" value="1"/>
</dbReference>
<feature type="domain" description="CCHC-type" evidence="10">
    <location>
        <begin position="667"/>
        <end position="681"/>
    </location>
</feature>
<keyword evidence="8" id="KW-0479">Metal-binding</keyword>
<dbReference type="GO" id="GO:0003964">
    <property type="term" value="F:RNA-directed DNA polymerase activity"/>
    <property type="evidence" value="ECO:0007669"/>
    <property type="project" value="UniProtKB-KW"/>
</dbReference>
<dbReference type="InterPro" id="IPR041373">
    <property type="entry name" value="RT_RNaseH"/>
</dbReference>
<evidence type="ECO:0000313" key="12">
    <source>
        <dbReference type="EMBL" id="GJT77474.1"/>
    </source>
</evidence>
<dbReference type="Pfam" id="PF17921">
    <property type="entry name" value="Integrase_H2C2"/>
    <property type="match status" value="1"/>
</dbReference>
<keyword evidence="3" id="KW-0548">Nucleotidyltransferase</keyword>
<accession>A0ABQ5GQ96</accession>
<evidence type="ECO:0000256" key="4">
    <source>
        <dbReference type="ARBA" id="ARBA00022722"/>
    </source>
</evidence>
<name>A0ABQ5GQ96_9ASTR</name>
<dbReference type="Gene3D" id="1.10.340.70">
    <property type="match status" value="1"/>
</dbReference>
<keyword evidence="4" id="KW-0540">Nuclease</keyword>
<dbReference type="Pfam" id="PF17917">
    <property type="entry name" value="RT_RNaseH"/>
    <property type="match status" value="1"/>
</dbReference>
<organism evidence="12 13">
    <name type="scientific">Tanacetum coccineum</name>
    <dbReference type="NCBI Taxonomy" id="301880"/>
    <lineage>
        <taxon>Eukaryota</taxon>
        <taxon>Viridiplantae</taxon>
        <taxon>Streptophyta</taxon>
        <taxon>Embryophyta</taxon>
        <taxon>Tracheophyta</taxon>
        <taxon>Spermatophyta</taxon>
        <taxon>Magnoliopsida</taxon>
        <taxon>eudicotyledons</taxon>
        <taxon>Gunneridae</taxon>
        <taxon>Pentapetalae</taxon>
        <taxon>asterids</taxon>
        <taxon>campanulids</taxon>
        <taxon>Asterales</taxon>
        <taxon>Asteraceae</taxon>
        <taxon>Asteroideae</taxon>
        <taxon>Anthemideae</taxon>
        <taxon>Anthemidinae</taxon>
        <taxon>Tanacetum</taxon>
    </lineage>
</organism>
<dbReference type="Pfam" id="PF08284">
    <property type="entry name" value="RVP_2"/>
    <property type="match status" value="1"/>
</dbReference>
<dbReference type="Gene3D" id="3.30.420.10">
    <property type="entry name" value="Ribonuclease H-like superfamily/Ribonuclease H"/>
    <property type="match status" value="2"/>
</dbReference>
<dbReference type="InterPro" id="IPR050951">
    <property type="entry name" value="Retrovirus_Pol_polyprotein"/>
</dbReference>
<dbReference type="EMBL" id="BQNB010018714">
    <property type="protein sequence ID" value="GJT77474.1"/>
    <property type="molecule type" value="Genomic_DNA"/>
</dbReference>
<dbReference type="CDD" id="cd00303">
    <property type="entry name" value="retropepsin_like"/>
    <property type="match status" value="1"/>
</dbReference>
<dbReference type="Gene3D" id="4.10.60.10">
    <property type="entry name" value="Zinc finger, CCHC-type"/>
    <property type="match status" value="1"/>
</dbReference>
<dbReference type="Proteomes" id="UP001151760">
    <property type="component" value="Unassembled WGS sequence"/>
</dbReference>
<dbReference type="SUPFAM" id="SSF53098">
    <property type="entry name" value="Ribonuclease H-like"/>
    <property type="match status" value="1"/>
</dbReference>
<keyword evidence="6" id="KW-0378">Hydrolase</keyword>
<dbReference type="InterPro" id="IPR001584">
    <property type="entry name" value="Integrase_cat-core"/>
</dbReference>
<dbReference type="Pfam" id="PF00078">
    <property type="entry name" value="RVT_1"/>
    <property type="match status" value="1"/>
</dbReference>
<keyword evidence="5" id="KW-0255">Endonuclease</keyword>
<dbReference type="Gene3D" id="3.30.70.270">
    <property type="match status" value="2"/>
</dbReference>
<comment type="caution">
    <text evidence="12">The sequence shown here is derived from an EMBL/GenBank/DDBJ whole genome shotgun (WGS) entry which is preliminary data.</text>
</comment>
<feature type="domain" description="Integrase catalytic" evidence="11">
    <location>
        <begin position="1456"/>
        <end position="1554"/>
    </location>
</feature>
<reference evidence="12" key="1">
    <citation type="journal article" date="2022" name="Int. J. Mol. Sci.">
        <title>Draft Genome of Tanacetum Coccineum: Genomic Comparison of Closely Related Tanacetum-Family Plants.</title>
        <authorList>
            <person name="Yamashiro T."/>
            <person name="Shiraishi A."/>
            <person name="Nakayama K."/>
            <person name="Satake H."/>
        </authorList>
    </citation>
    <scope>NUCLEOTIDE SEQUENCE</scope>
</reference>
<feature type="domain" description="CCHC-type" evidence="10">
    <location>
        <begin position="697"/>
        <end position="712"/>
    </location>
</feature>
<dbReference type="PANTHER" id="PTHR37984:SF5">
    <property type="entry name" value="PROTEIN NYNRIN-LIKE"/>
    <property type="match status" value="1"/>
</dbReference>